<feature type="compositionally biased region" description="Basic and acidic residues" evidence="1">
    <location>
        <begin position="281"/>
        <end position="291"/>
    </location>
</feature>
<feature type="compositionally biased region" description="Polar residues" evidence="1">
    <location>
        <begin position="7"/>
        <end position="16"/>
    </location>
</feature>
<protein>
    <submittedName>
        <fullName evidence="2">Uncharacterized protein</fullName>
    </submittedName>
</protein>
<accession>A0A4Y3MB85</accession>
<dbReference type="STRING" id="586239.AD943_08260"/>
<gene>
    <name evidence="2" type="ORF">GRO01_22140</name>
</gene>
<feature type="compositionally biased region" description="Low complexity" evidence="1">
    <location>
        <begin position="105"/>
        <end position="121"/>
    </location>
</feature>
<dbReference type="AlphaFoldDB" id="A0A4Y3MB85"/>
<keyword evidence="3" id="KW-1185">Reference proteome</keyword>
<reference evidence="2 3" key="1">
    <citation type="submission" date="2019-06" db="EMBL/GenBank/DDBJ databases">
        <title>Whole genome shotgun sequence of Gluconobacter roseus NBRC 3990.</title>
        <authorList>
            <person name="Hosoyama A."/>
            <person name="Uohara A."/>
            <person name="Ohji S."/>
            <person name="Ichikawa N."/>
        </authorList>
    </citation>
    <scope>NUCLEOTIDE SEQUENCE [LARGE SCALE GENOMIC DNA]</scope>
    <source>
        <strain evidence="2 3">NBRC 3990</strain>
    </source>
</reference>
<feature type="compositionally biased region" description="Basic and acidic residues" evidence="1">
    <location>
        <begin position="17"/>
        <end position="36"/>
    </location>
</feature>
<evidence type="ECO:0000313" key="3">
    <source>
        <dbReference type="Proteomes" id="UP000320772"/>
    </source>
</evidence>
<organism evidence="2 3">
    <name type="scientific">Gluconobacter roseus NBRC 3990</name>
    <dbReference type="NCBI Taxonomy" id="1307950"/>
    <lineage>
        <taxon>Bacteria</taxon>
        <taxon>Pseudomonadati</taxon>
        <taxon>Pseudomonadota</taxon>
        <taxon>Alphaproteobacteria</taxon>
        <taxon>Acetobacterales</taxon>
        <taxon>Acetobacteraceae</taxon>
        <taxon>Gluconobacter</taxon>
    </lineage>
</organism>
<dbReference type="EMBL" id="BJLY01000004">
    <property type="protein sequence ID" value="GEB04638.1"/>
    <property type="molecule type" value="Genomic_DNA"/>
</dbReference>
<proteinExistence type="predicted"/>
<name>A0A4Y3MB85_9PROT</name>
<feature type="compositionally biased region" description="Polar residues" evidence="1">
    <location>
        <begin position="93"/>
        <end position="104"/>
    </location>
</feature>
<feature type="compositionally biased region" description="Polar residues" evidence="1">
    <location>
        <begin position="38"/>
        <end position="68"/>
    </location>
</feature>
<feature type="region of interest" description="Disordered" evidence="1">
    <location>
        <begin position="381"/>
        <end position="416"/>
    </location>
</feature>
<sequence>MTRGEISPQTQSASNERFQDFLKSYEHEQARAHAEVAQKTTANNSSATKTPAADNSSANQSPKTQSAVQPAKSVAQEAVDSASVRRNTPEKQPASTAIASSDTTQKSASAPSAKQSQACSPTTISQSAPQSLRAENTGKSSASERQISPEEPTLSESTPERSATPSNAPDQETPNIVSTRQEASVAQDQLQAASEPPADSVPSFSDISAKQASAQNDKVSEAGTENLSVTDVAKMPEPLTASENTSPAQTEIIFDENAPADPSPEASSTAHAENATDAATEEDHVSRHDEQQPLLYQKTNDGTSTTHIEMNIGNHEKVHVEIGETTTKAHRIHINTDNPEVYQSLRDNRESLLASLAQNSAPMPDLHGTAPADIQISLSTPSFLDMSSGDNRQGGGSHQPSTSQNASSANASTTDKRRILRGVIDLTV</sequence>
<feature type="compositionally biased region" description="Polar residues" evidence="1">
    <location>
        <begin position="202"/>
        <end position="229"/>
    </location>
</feature>
<feature type="compositionally biased region" description="Low complexity" evidence="1">
    <location>
        <begin position="401"/>
        <end position="413"/>
    </location>
</feature>
<feature type="compositionally biased region" description="Polar residues" evidence="1">
    <location>
        <begin position="122"/>
        <end position="146"/>
    </location>
</feature>
<feature type="compositionally biased region" description="Polar residues" evidence="1">
    <location>
        <begin position="163"/>
        <end position="192"/>
    </location>
</feature>
<dbReference type="Proteomes" id="UP000320772">
    <property type="component" value="Unassembled WGS sequence"/>
</dbReference>
<feature type="compositionally biased region" description="Low complexity" evidence="1">
    <location>
        <begin position="269"/>
        <end position="278"/>
    </location>
</feature>
<evidence type="ECO:0000256" key="1">
    <source>
        <dbReference type="SAM" id="MobiDB-lite"/>
    </source>
</evidence>
<feature type="compositionally biased region" description="Polar residues" evidence="1">
    <location>
        <begin position="297"/>
        <end position="307"/>
    </location>
</feature>
<evidence type="ECO:0000313" key="2">
    <source>
        <dbReference type="EMBL" id="GEB04638.1"/>
    </source>
</evidence>
<comment type="caution">
    <text evidence="2">The sequence shown here is derived from an EMBL/GenBank/DDBJ whole genome shotgun (WGS) entry which is preliminary data.</text>
</comment>
<feature type="compositionally biased region" description="Low complexity" evidence="1">
    <location>
        <begin position="149"/>
        <end position="162"/>
    </location>
</feature>
<feature type="region of interest" description="Disordered" evidence="1">
    <location>
        <begin position="1"/>
        <end position="307"/>
    </location>
</feature>